<feature type="domain" description="Integrase catalytic" evidence="5">
    <location>
        <begin position="1826"/>
        <end position="1995"/>
    </location>
</feature>
<accession>A0A6L2JQ86</accession>
<dbReference type="GO" id="GO:0003676">
    <property type="term" value="F:nucleic acid binding"/>
    <property type="evidence" value="ECO:0007669"/>
    <property type="project" value="InterPro"/>
</dbReference>
<evidence type="ECO:0000256" key="1">
    <source>
        <dbReference type="ARBA" id="ARBA00022679"/>
    </source>
</evidence>
<dbReference type="GO" id="GO:0003964">
    <property type="term" value="F:RNA-directed DNA polymerase activity"/>
    <property type="evidence" value="ECO:0007669"/>
    <property type="project" value="UniProtKB-KW"/>
</dbReference>
<dbReference type="InterPro" id="IPR000477">
    <property type="entry name" value="RT_dom"/>
</dbReference>
<dbReference type="InterPro" id="IPR043128">
    <property type="entry name" value="Rev_trsase/Diguanyl_cyclase"/>
</dbReference>
<gene>
    <name evidence="6" type="ORF">Tci_009792</name>
</gene>
<dbReference type="GO" id="GO:0015074">
    <property type="term" value="P:DNA integration"/>
    <property type="evidence" value="ECO:0007669"/>
    <property type="project" value="InterPro"/>
</dbReference>
<dbReference type="SUPFAM" id="SSF56672">
    <property type="entry name" value="DNA/RNA polymerases"/>
    <property type="match status" value="2"/>
</dbReference>
<keyword evidence="1" id="KW-0808">Transferase</keyword>
<dbReference type="InterPro" id="IPR036397">
    <property type="entry name" value="RNaseH_sf"/>
</dbReference>
<dbReference type="CDD" id="cd01647">
    <property type="entry name" value="RT_LTR"/>
    <property type="match status" value="2"/>
</dbReference>
<dbReference type="Pfam" id="PF00665">
    <property type="entry name" value="rve"/>
    <property type="match status" value="1"/>
</dbReference>
<dbReference type="PANTHER" id="PTHR37984:SF5">
    <property type="entry name" value="PROTEIN NYNRIN-LIKE"/>
    <property type="match status" value="1"/>
</dbReference>
<dbReference type="GO" id="GO:0004519">
    <property type="term" value="F:endonuclease activity"/>
    <property type="evidence" value="ECO:0007669"/>
    <property type="project" value="UniProtKB-KW"/>
</dbReference>
<dbReference type="InterPro" id="IPR043502">
    <property type="entry name" value="DNA/RNA_pol_sf"/>
</dbReference>
<dbReference type="InterPro" id="IPR021109">
    <property type="entry name" value="Peptidase_aspartic_dom_sf"/>
</dbReference>
<feature type="domain" description="Integrase catalytic" evidence="5">
    <location>
        <begin position="877"/>
        <end position="1036"/>
    </location>
</feature>
<evidence type="ECO:0000256" key="2">
    <source>
        <dbReference type="ARBA" id="ARBA00022695"/>
    </source>
</evidence>
<dbReference type="EMBL" id="BKCJ010000976">
    <property type="protein sequence ID" value="GEU37814.1"/>
    <property type="molecule type" value="Genomic_DNA"/>
</dbReference>
<dbReference type="CDD" id="cd00303">
    <property type="entry name" value="retropepsin_like"/>
    <property type="match status" value="1"/>
</dbReference>
<dbReference type="InterPro" id="IPR050951">
    <property type="entry name" value="Retrovirus_Pol_polyprotein"/>
</dbReference>
<keyword evidence="4" id="KW-0255">Endonuclease</keyword>
<evidence type="ECO:0000259" key="5">
    <source>
        <dbReference type="PROSITE" id="PS50994"/>
    </source>
</evidence>
<dbReference type="FunFam" id="3.30.420.10:FF:000032">
    <property type="entry name" value="Retrovirus-related Pol polyprotein from transposon 297-like Protein"/>
    <property type="match status" value="1"/>
</dbReference>
<dbReference type="Gene3D" id="2.40.70.10">
    <property type="entry name" value="Acid Proteases"/>
    <property type="match status" value="2"/>
</dbReference>
<comment type="caution">
    <text evidence="6">The sequence shown here is derived from an EMBL/GenBank/DDBJ whole genome shotgun (WGS) entry which is preliminary data.</text>
</comment>
<dbReference type="Pfam" id="PF03732">
    <property type="entry name" value="Retrotrans_gag"/>
    <property type="match status" value="2"/>
</dbReference>
<evidence type="ECO:0000313" key="6">
    <source>
        <dbReference type="EMBL" id="GEU37814.1"/>
    </source>
</evidence>
<dbReference type="InterPro" id="IPR012337">
    <property type="entry name" value="RNaseH-like_sf"/>
</dbReference>
<keyword evidence="3" id="KW-0540">Nuclease</keyword>
<sequence length="2082" mass="237960">MFLGKYFPPSMVTKLRNEITNFRQHPDESLFEAWEHYKLLIDRCPNQNMLPVTQIDTFNNGLTLKHHDTINATAGGTFMKRRPKECYDLIENMTAHHNDWDTSAQRSESFSSITSSFDQKIIALKAEMAEINKNIIRVLQVNEQVKAVTPNCETCGGPHSYNDCPATVGQTQNVYAAGAYQCGNSYQPQGNIITNPKEDLKGITTRSGTAYQGPTIPTTSSSLSKVVERETELRDKANDQKEKFFQIFKDLDFNISFADALILMPKFGLTIKTLLTNKDKLYELARTPLNEHCSAVLLKKLPEKLGDPDKFLIPCDFLGMDKCLALADLDASINLMPLSMWNKLSLPQLTPTLMTLELADWSISRPIGVAEDVFVKTGRALIDVFKGELTLRVSKEAITFNLDQTSRYSANYNDMTANRIDVIDMACEEYSDFLLEEVDAFLALEDDPTSPEVDHSYFDPDGDILLLEAFLNDNPSLPPPNQENYLPQVRKELKICEAKNDKSSIDEPPEVELKDLPPHLKYAFLEGDDKFPVIIAKDLSVKKKAALIKVLKSHKQAIARKLFDIKGINPKFCTHKILIEDDFEPAVQHQRRVNLKIHDVIKKEVFKLLDARLIYPITDSPWHVCIDYRKLNKATRKDNFPLPFMDQMLERLVGNDCYCFLDGFSGYFQIPIDPKDQENTTFTCPYGTFAYRRMAFGLCNAPGTFQRCRMAIFHDMIKKTMEVFMEDFSEKSHFMVKEGIVLGHKISMNGIEVDKAKVDVIAKLPHPTTVKENPHQNVLNPKEINESFLLETLNMVSFRGNSGTPWFSDFANYHAGNFIIKGMSSQQKNKFFKDVKHYFWDDPFLFKICADQVIRRCVHGQEAIDILKACHNRLTGGYHGPNYTAKKGIDFIGPFPSSRGNKYILVAVDYLSKWVEAKALPTNDARVVCKFLKSIFARFGTPRAIISDRGTHFCNDQFVKVMLKYGVTHRLATTYHPQTSRQVEVSNRGLKRILKRTVGENYASWSDKLDDALWAFYTAFKTPIGCTPYKLVYGKACHLPIELEHKAYWALKYANFDLQTTGDHHKVQLNELNELRDQAYENSLIYKEKTKRIHDSKIKDRVFNVGDRVLLFNSRLKIFLGKLKTRWYGYCKYHKKTAKTGQKRTGDRKEYTRAGISQSRNSYFPNNLSATIPRRRNKRRTPNVVEPELRTIVEMAGNRTLEELLQAPTEGYGEAIVIPEINADHFEIKTNLLQLVQVSPYHGIERENPHTHINNFTRITLTLKFRDVPNDVIKLMMFSYSLEGNARVWYDKEPPNSILTWQDLVNKFVNQFFPPSKTTHLKNEISRFTQRFEETFGEAFEQFKEIFRACPHHGFTKLAQIDTFYNGLNDNDQDSLNAAAGGNLLTIEESCVTCGGAHAYYNCLNTDSNQPSVYVAMVTYNQVAPQNRASNFMAPPGFAPDKLFELAKIPLNKNCSAMLLKNLSEKLGDPGKFLIPCDFPGMDVCHALADLGASINLTPLSIWKKLSLPKLTPTRMTLELSDRSITHPKGVAKDIFVKVGKFHFSTDFVVVDFEADPRVPLILERSFLRTGRALIDVYGEEITLRVNDEAVTFNLNQTTRYNSSGGNPTSTFEPILSDSFPSLNPFEDESVSHEIYHANCDPKGDICLIEKLLNNDPFQLPPMDLKQGEVVKAKILIEEPPKLELKELPSHLEYTYLEGVDNSWVSPIHCVPKKGGITVVKNENNELIPTRLVTGWRVCIDYRKLNDATRKDNFPLPFMDQMLERLAGNEFYCFLYGFSGYFQISINPPDQEKIIFTCPYGTFVYRRMPFGLCNAPGHFKGKISQRDEMPQNVIQACEIFDVWGIDFMGPFPSSRGNMYILVAVDYLLKWVEARTLPTNDAPFLNDDLSLPPPKQGMYLPQVRKELKICEAKNDKSSIDEPPEYGVTHRLSTAYHPQTSGQVEVSNRGLKRIFKRTVGENRASWSEKLDDALWAFRTAYKTPIGCTPYKLVYEKSCHLPIELEHKAYWAWKHVNFDLKTTGDHRKLQLNKLRDQAYENSLIYKEKTEKIHDSKIKNRIFNVGDRVLLFNSRLKIFSGKLKTR</sequence>
<dbReference type="PROSITE" id="PS50994">
    <property type="entry name" value="INTEGRASE"/>
    <property type="match status" value="2"/>
</dbReference>
<reference evidence="6" key="1">
    <citation type="journal article" date="2019" name="Sci. Rep.">
        <title>Draft genome of Tanacetum cinerariifolium, the natural source of mosquito coil.</title>
        <authorList>
            <person name="Yamashiro T."/>
            <person name="Shiraishi A."/>
            <person name="Satake H."/>
            <person name="Nakayama K."/>
        </authorList>
    </citation>
    <scope>NUCLEOTIDE SEQUENCE</scope>
</reference>
<evidence type="ECO:0000256" key="4">
    <source>
        <dbReference type="ARBA" id="ARBA00022759"/>
    </source>
</evidence>
<keyword evidence="6" id="KW-0695">RNA-directed DNA polymerase</keyword>
<dbReference type="InterPro" id="IPR005162">
    <property type="entry name" value="Retrotrans_gag_dom"/>
</dbReference>
<dbReference type="Gene3D" id="3.30.70.270">
    <property type="match status" value="2"/>
</dbReference>
<dbReference type="Pfam" id="PF00078">
    <property type="entry name" value="RVT_1"/>
    <property type="match status" value="2"/>
</dbReference>
<dbReference type="InterPro" id="IPR001584">
    <property type="entry name" value="Integrase_cat-core"/>
</dbReference>
<dbReference type="PANTHER" id="PTHR37984">
    <property type="entry name" value="PROTEIN CBG26694"/>
    <property type="match status" value="1"/>
</dbReference>
<dbReference type="SUPFAM" id="SSF53098">
    <property type="entry name" value="Ribonuclease H-like"/>
    <property type="match status" value="3"/>
</dbReference>
<name>A0A6L2JQ86_TANCI</name>
<keyword evidence="4" id="KW-0378">Hydrolase</keyword>
<protein>
    <submittedName>
        <fullName evidence="6">Reverse transcriptase domain-containing protein</fullName>
    </submittedName>
</protein>
<dbReference type="Gene3D" id="3.10.10.10">
    <property type="entry name" value="HIV Type 1 Reverse Transcriptase, subunit A, domain 1"/>
    <property type="match status" value="2"/>
</dbReference>
<proteinExistence type="predicted"/>
<dbReference type="Gene3D" id="3.30.420.10">
    <property type="entry name" value="Ribonuclease H-like superfamily/Ribonuclease H"/>
    <property type="match status" value="3"/>
</dbReference>
<evidence type="ECO:0000256" key="3">
    <source>
        <dbReference type="ARBA" id="ARBA00022722"/>
    </source>
</evidence>
<organism evidence="6">
    <name type="scientific">Tanacetum cinerariifolium</name>
    <name type="common">Dalmatian daisy</name>
    <name type="synonym">Chrysanthemum cinerariifolium</name>
    <dbReference type="NCBI Taxonomy" id="118510"/>
    <lineage>
        <taxon>Eukaryota</taxon>
        <taxon>Viridiplantae</taxon>
        <taxon>Streptophyta</taxon>
        <taxon>Embryophyta</taxon>
        <taxon>Tracheophyta</taxon>
        <taxon>Spermatophyta</taxon>
        <taxon>Magnoliopsida</taxon>
        <taxon>eudicotyledons</taxon>
        <taxon>Gunneridae</taxon>
        <taxon>Pentapetalae</taxon>
        <taxon>asterids</taxon>
        <taxon>campanulids</taxon>
        <taxon>Asterales</taxon>
        <taxon>Asteraceae</taxon>
        <taxon>Asteroideae</taxon>
        <taxon>Anthemideae</taxon>
        <taxon>Anthemidinae</taxon>
        <taxon>Tanacetum</taxon>
    </lineage>
</organism>
<keyword evidence="2" id="KW-0548">Nucleotidyltransferase</keyword>